<evidence type="ECO:0000256" key="1">
    <source>
        <dbReference type="ARBA" id="ARBA00022603"/>
    </source>
</evidence>
<keyword evidence="2 4" id="KW-0808">Transferase</keyword>
<dbReference type="GO" id="GO:0008757">
    <property type="term" value="F:S-adenosylmethionine-dependent methyltransferase activity"/>
    <property type="evidence" value="ECO:0007669"/>
    <property type="project" value="TreeGrafter"/>
</dbReference>
<dbReference type="PANTHER" id="PTHR10509:SF14">
    <property type="entry name" value="CAFFEOYL-COA O-METHYLTRANSFERASE 3-RELATED"/>
    <property type="match status" value="1"/>
</dbReference>
<dbReference type="GO" id="GO:0008171">
    <property type="term" value="F:O-methyltransferase activity"/>
    <property type="evidence" value="ECO:0007669"/>
    <property type="project" value="InterPro"/>
</dbReference>
<dbReference type="PANTHER" id="PTHR10509">
    <property type="entry name" value="O-METHYLTRANSFERASE-RELATED"/>
    <property type="match status" value="1"/>
</dbReference>
<sequence length="216" mass="24108">MTEHAIQTYADHHSEPEPPLLRQLWRETHLQLLMPRMATGHWQGRLLSLLSHLIKPSSILEIGTFTGYATLCLAEGLAKNGHIHTIEVNPERESRIRRYVAAAGLSSNVTLHVGDAGDVLAELVGEVWDLVFIDADKINNGRYFELVVNQVRPGGLLIVDNVLWGGKALPDYPLKANDHDTRAVRAFNDHVQHDPRVVPLLLPVRDGLLLLRRTAA</sequence>
<comment type="caution">
    <text evidence="4">The sequence shown here is derived from an EMBL/GenBank/DDBJ whole genome shotgun (WGS) entry which is preliminary data.</text>
</comment>
<dbReference type="Pfam" id="PF01596">
    <property type="entry name" value="Methyltransf_3"/>
    <property type="match status" value="1"/>
</dbReference>
<dbReference type="RefSeq" id="WP_157566409.1">
    <property type="nucleotide sequence ID" value="NZ_WQKZ01000003.1"/>
</dbReference>
<dbReference type="Gene3D" id="3.40.50.150">
    <property type="entry name" value="Vaccinia Virus protein VP39"/>
    <property type="match status" value="1"/>
</dbReference>
<name>A0A7K1TG88_9BACT</name>
<gene>
    <name evidence="4" type="ORF">GO988_13820</name>
</gene>
<keyword evidence="3" id="KW-0949">S-adenosyl-L-methionine</keyword>
<dbReference type="InterPro" id="IPR002935">
    <property type="entry name" value="SAM_O-MeTrfase"/>
</dbReference>
<dbReference type="EMBL" id="WQKZ01000003">
    <property type="protein sequence ID" value="MVN77408.1"/>
    <property type="molecule type" value="Genomic_DNA"/>
</dbReference>
<evidence type="ECO:0000256" key="2">
    <source>
        <dbReference type="ARBA" id="ARBA00022679"/>
    </source>
</evidence>
<dbReference type="InterPro" id="IPR029063">
    <property type="entry name" value="SAM-dependent_MTases_sf"/>
</dbReference>
<keyword evidence="1 4" id="KW-0489">Methyltransferase</keyword>
<evidence type="ECO:0000256" key="3">
    <source>
        <dbReference type="ARBA" id="ARBA00022691"/>
    </source>
</evidence>
<dbReference type="AlphaFoldDB" id="A0A7K1TG88"/>
<dbReference type="SUPFAM" id="SSF53335">
    <property type="entry name" value="S-adenosyl-L-methionine-dependent methyltransferases"/>
    <property type="match status" value="1"/>
</dbReference>
<evidence type="ECO:0000313" key="5">
    <source>
        <dbReference type="Proteomes" id="UP000441336"/>
    </source>
</evidence>
<proteinExistence type="predicted"/>
<accession>A0A7K1TG88</accession>
<dbReference type="InterPro" id="IPR050362">
    <property type="entry name" value="Cation-dep_OMT"/>
</dbReference>
<evidence type="ECO:0000313" key="4">
    <source>
        <dbReference type="EMBL" id="MVN77408.1"/>
    </source>
</evidence>
<reference evidence="4 5" key="1">
    <citation type="submission" date="2019-12" db="EMBL/GenBank/DDBJ databases">
        <title>Hymenobacter sp. HMF4947 Genome sequencing and assembly.</title>
        <authorList>
            <person name="Kang H."/>
            <person name="Cha I."/>
            <person name="Kim H."/>
            <person name="Joh K."/>
        </authorList>
    </citation>
    <scope>NUCLEOTIDE SEQUENCE [LARGE SCALE GENOMIC DNA]</scope>
    <source>
        <strain evidence="4 5">HMF4947</strain>
    </source>
</reference>
<dbReference type="Proteomes" id="UP000441336">
    <property type="component" value="Unassembled WGS sequence"/>
</dbReference>
<organism evidence="4 5">
    <name type="scientific">Hymenobacter ginkgonis</name>
    <dbReference type="NCBI Taxonomy" id="2682976"/>
    <lineage>
        <taxon>Bacteria</taxon>
        <taxon>Pseudomonadati</taxon>
        <taxon>Bacteroidota</taxon>
        <taxon>Cytophagia</taxon>
        <taxon>Cytophagales</taxon>
        <taxon>Hymenobacteraceae</taxon>
        <taxon>Hymenobacter</taxon>
    </lineage>
</organism>
<dbReference type="GO" id="GO:0032259">
    <property type="term" value="P:methylation"/>
    <property type="evidence" value="ECO:0007669"/>
    <property type="project" value="UniProtKB-KW"/>
</dbReference>
<dbReference type="CDD" id="cd02440">
    <property type="entry name" value="AdoMet_MTases"/>
    <property type="match status" value="1"/>
</dbReference>
<protein>
    <submittedName>
        <fullName evidence="4">Methyltransferase domain-containing protein</fullName>
    </submittedName>
</protein>
<keyword evidence="5" id="KW-1185">Reference proteome</keyword>
<dbReference type="PROSITE" id="PS51682">
    <property type="entry name" value="SAM_OMT_I"/>
    <property type="match status" value="1"/>
</dbReference>